<dbReference type="AlphaFoldDB" id="A0A3G9J9H6"/>
<dbReference type="InterPro" id="IPR050712">
    <property type="entry name" value="NAD(P)H-dep_reductase"/>
</dbReference>
<dbReference type="Pfam" id="PF03358">
    <property type="entry name" value="FMN_red"/>
    <property type="match status" value="1"/>
</dbReference>
<dbReference type="PANTHER" id="PTHR30543">
    <property type="entry name" value="CHROMATE REDUCTASE"/>
    <property type="match status" value="1"/>
</dbReference>
<evidence type="ECO:0000313" key="2">
    <source>
        <dbReference type="EMBL" id="BBH27690.1"/>
    </source>
</evidence>
<proteinExistence type="predicted"/>
<dbReference type="GO" id="GO:0016491">
    <property type="term" value="F:oxidoreductase activity"/>
    <property type="evidence" value="ECO:0007669"/>
    <property type="project" value="InterPro"/>
</dbReference>
<feature type="domain" description="NADPH-dependent FMN reductase-like" evidence="1">
    <location>
        <begin position="3"/>
        <end position="148"/>
    </location>
</feature>
<accession>A0A3G9J9H6</accession>
<dbReference type="InParanoid" id="A0A3G9J9H6"/>
<keyword evidence="3" id="KW-1185">Reference proteome</keyword>
<name>A0A3G9J9H6_9FIRM</name>
<dbReference type="KEGG" id="ebm:SG0102_26240"/>
<dbReference type="GO" id="GO:0005829">
    <property type="term" value="C:cytosol"/>
    <property type="evidence" value="ECO:0007669"/>
    <property type="project" value="TreeGrafter"/>
</dbReference>
<dbReference type="FunCoup" id="A0A3G9J9H6">
    <property type="interactions" value="131"/>
</dbReference>
<evidence type="ECO:0000313" key="3">
    <source>
        <dbReference type="Proteomes" id="UP000268059"/>
    </source>
</evidence>
<dbReference type="PANTHER" id="PTHR30543:SF21">
    <property type="entry name" value="NAD(P)H-DEPENDENT FMN REDUCTASE LOT6"/>
    <property type="match status" value="1"/>
</dbReference>
<dbReference type="OrthoDB" id="9812295at2"/>
<dbReference type="EMBL" id="AP019309">
    <property type="protein sequence ID" value="BBH27690.1"/>
    <property type="molecule type" value="Genomic_DNA"/>
</dbReference>
<dbReference type="RefSeq" id="WP_125120392.1">
    <property type="nucleotide sequence ID" value="NZ_AP019309.1"/>
</dbReference>
<dbReference type="GO" id="GO:0010181">
    <property type="term" value="F:FMN binding"/>
    <property type="evidence" value="ECO:0007669"/>
    <property type="project" value="TreeGrafter"/>
</dbReference>
<reference evidence="2 3" key="1">
    <citation type="submission" date="2018-11" db="EMBL/GenBank/DDBJ databases">
        <title>Novel Erysipelotrichaceae bacterium isolated from small intestine of a swine.</title>
        <authorList>
            <person name="Kim J.S."/>
            <person name="Choe H."/>
            <person name="Lee Y.R."/>
            <person name="Kim K.M."/>
            <person name="Park D.S."/>
        </authorList>
    </citation>
    <scope>NUCLEOTIDE SEQUENCE [LARGE SCALE GENOMIC DNA]</scope>
    <source>
        <strain evidence="2 3">SG0102</strain>
    </source>
</reference>
<organism evidence="2 3">
    <name type="scientific">Intestinibaculum porci</name>
    <dbReference type="NCBI Taxonomy" id="2487118"/>
    <lineage>
        <taxon>Bacteria</taxon>
        <taxon>Bacillati</taxon>
        <taxon>Bacillota</taxon>
        <taxon>Erysipelotrichia</taxon>
        <taxon>Erysipelotrichales</taxon>
        <taxon>Erysipelotrichaceae</taxon>
        <taxon>Intestinibaculum</taxon>
    </lineage>
</organism>
<dbReference type="SUPFAM" id="SSF52218">
    <property type="entry name" value="Flavoproteins"/>
    <property type="match status" value="1"/>
</dbReference>
<dbReference type="InterPro" id="IPR005025">
    <property type="entry name" value="FMN_Rdtase-like_dom"/>
</dbReference>
<protein>
    <submittedName>
        <fullName evidence="2">FMN reductase</fullName>
    </submittedName>
</protein>
<dbReference type="InterPro" id="IPR029039">
    <property type="entry name" value="Flavoprotein-like_sf"/>
</dbReference>
<dbReference type="Gene3D" id="3.40.50.360">
    <property type="match status" value="1"/>
</dbReference>
<evidence type="ECO:0000259" key="1">
    <source>
        <dbReference type="Pfam" id="PF03358"/>
    </source>
</evidence>
<dbReference type="Proteomes" id="UP000268059">
    <property type="component" value="Chromosome"/>
</dbReference>
<gene>
    <name evidence="2" type="ORF">SG0102_26240</name>
</gene>
<sequence>MKKILIIIGSPKKNSFNKAFAKQAMALLQGHATIEVLDFHDLPFMSPDLEDPRPDAVNRVLQKVQEADGLWIFASEYNLGPSAYLKNLLDWCSRPISHHFEDGTYVTGKKVTFTSVAGRSAGKYVLVALNQMCAYMGMDIMKEHQTGVGLEQADFDEDIPHFREEHFLMLERQVTSFLAFISQ</sequence>